<reference evidence="2" key="1">
    <citation type="submission" date="2021-08" db="EMBL/GenBank/DDBJ databases">
        <title>Comparative analyses of Brucepasteria parasyntrophica and Teretinema zuelzerae.</title>
        <authorList>
            <person name="Song Y."/>
            <person name="Brune A."/>
        </authorList>
    </citation>
    <scope>NUCLEOTIDE SEQUENCE</scope>
    <source>
        <strain evidence="2">DSM 1903</strain>
    </source>
</reference>
<dbReference type="RefSeq" id="WP_230754915.1">
    <property type="nucleotide sequence ID" value="NZ_JAINWA010000003.1"/>
</dbReference>
<keyword evidence="3" id="KW-1185">Reference proteome</keyword>
<organism evidence="2 3">
    <name type="scientific">Teretinema zuelzerae</name>
    <dbReference type="NCBI Taxonomy" id="156"/>
    <lineage>
        <taxon>Bacteria</taxon>
        <taxon>Pseudomonadati</taxon>
        <taxon>Spirochaetota</taxon>
        <taxon>Spirochaetia</taxon>
        <taxon>Spirochaetales</taxon>
        <taxon>Treponemataceae</taxon>
        <taxon>Teretinema</taxon>
    </lineage>
</organism>
<accession>A0AAE3JJT4</accession>
<evidence type="ECO:0000256" key="1">
    <source>
        <dbReference type="SAM" id="SignalP"/>
    </source>
</evidence>
<dbReference type="AlphaFoldDB" id="A0AAE3JJT4"/>
<evidence type="ECO:0008006" key="4">
    <source>
        <dbReference type="Google" id="ProtNLM"/>
    </source>
</evidence>
<name>A0AAE3JJT4_9SPIR</name>
<sequence length="125" mass="13772">MRPYKPVAAVLSLAACLFFCASCSPRNSISELAFPSTPAISADNRFALITDPYVAARDQPGEKGITISHFRRGDVLTVLGNTILPSADEKTSRLWIQTEKGWISSVQVRLYSDESRARRAGDKIR</sequence>
<keyword evidence="1" id="KW-0732">Signal</keyword>
<feature type="signal peptide" evidence="1">
    <location>
        <begin position="1"/>
        <end position="21"/>
    </location>
</feature>
<protein>
    <recommendedName>
        <fullName evidence="4">SH3 domain-containing protein</fullName>
    </recommendedName>
</protein>
<dbReference type="EMBL" id="JAINWA010000003">
    <property type="protein sequence ID" value="MCD1654550.1"/>
    <property type="molecule type" value="Genomic_DNA"/>
</dbReference>
<evidence type="ECO:0000313" key="3">
    <source>
        <dbReference type="Proteomes" id="UP001198163"/>
    </source>
</evidence>
<evidence type="ECO:0000313" key="2">
    <source>
        <dbReference type="EMBL" id="MCD1654550.1"/>
    </source>
</evidence>
<dbReference type="PROSITE" id="PS51257">
    <property type="entry name" value="PROKAR_LIPOPROTEIN"/>
    <property type="match status" value="1"/>
</dbReference>
<proteinExistence type="predicted"/>
<comment type="caution">
    <text evidence="2">The sequence shown here is derived from an EMBL/GenBank/DDBJ whole genome shotgun (WGS) entry which is preliminary data.</text>
</comment>
<feature type="chain" id="PRO_5042084694" description="SH3 domain-containing protein" evidence="1">
    <location>
        <begin position="22"/>
        <end position="125"/>
    </location>
</feature>
<gene>
    <name evidence="2" type="ORF">K7J14_07500</name>
</gene>
<dbReference type="Proteomes" id="UP001198163">
    <property type="component" value="Unassembled WGS sequence"/>
</dbReference>